<evidence type="ECO:0000256" key="1">
    <source>
        <dbReference type="SAM" id="MobiDB-lite"/>
    </source>
</evidence>
<organism evidence="2 3">
    <name type="scientific">Sandaracinobacter neustonicus</name>
    <dbReference type="NCBI Taxonomy" id="1715348"/>
    <lineage>
        <taxon>Bacteria</taxon>
        <taxon>Pseudomonadati</taxon>
        <taxon>Pseudomonadota</taxon>
        <taxon>Alphaproteobacteria</taxon>
        <taxon>Sphingomonadales</taxon>
        <taxon>Sphingosinicellaceae</taxon>
        <taxon>Sandaracinobacter</taxon>
    </lineage>
</organism>
<dbReference type="InterPro" id="IPR049805">
    <property type="entry name" value="Lasso_benenodin"/>
</dbReference>
<protein>
    <submittedName>
        <fullName evidence="2">Benenodin family lasso peptide</fullName>
    </submittedName>
</protein>
<evidence type="ECO:0000313" key="2">
    <source>
        <dbReference type="EMBL" id="TPE59760.1"/>
    </source>
</evidence>
<feature type="region of interest" description="Disordered" evidence="1">
    <location>
        <begin position="15"/>
        <end position="45"/>
    </location>
</feature>
<dbReference type="EMBL" id="VFSU01000029">
    <property type="protein sequence ID" value="TPE59760.1"/>
    <property type="molecule type" value="Genomic_DNA"/>
</dbReference>
<name>A0A501XGT7_9SPHN</name>
<keyword evidence="3" id="KW-1185">Reference proteome</keyword>
<accession>A0A501XGT7</accession>
<reference evidence="2 3" key="1">
    <citation type="submission" date="2019-06" db="EMBL/GenBank/DDBJ databases">
        <authorList>
            <person name="Lee I."/>
            <person name="Jang G.I."/>
            <person name="Hwang C.Y."/>
        </authorList>
    </citation>
    <scope>NUCLEOTIDE SEQUENCE [LARGE SCALE GENOMIC DNA]</scope>
    <source>
        <strain evidence="2 3">PAMC 28131</strain>
    </source>
</reference>
<dbReference type="Pfam" id="PF24178">
    <property type="entry name" value="Subterisin"/>
    <property type="match status" value="1"/>
</dbReference>
<sequence length="45" mass="5025">MNTREHFEDDLIDLGAFTDQTKGDTEFPGADIDNGRRPELGLSDD</sequence>
<gene>
    <name evidence="2" type="ORF">FJQ54_12545</name>
</gene>
<evidence type="ECO:0000313" key="3">
    <source>
        <dbReference type="Proteomes" id="UP000319897"/>
    </source>
</evidence>
<dbReference type="RefSeq" id="WP_140928769.1">
    <property type="nucleotide sequence ID" value="NZ_VFSU01000029.1"/>
</dbReference>
<proteinExistence type="predicted"/>
<dbReference type="NCBIfam" id="NF033522">
    <property type="entry name" value="lasso_benenodin"/>
    <property type="match status" value="1"/>
</dbReference>
<comment type="caution">
    <text evidence="2">The sequence shown here is derived from an EMBL/GenBank/DDBJ whole genome shotgun (WGS) entry which is preliminary data.</text>
</comment>
<dbReference type="Proteomes" id="UP000319897">
    <property type="component" value="Unassembled WGS sequence"/>
</dbReference>
<dbReference type="AlphaFoldDB" id="A0A501XGT7"/>
<dbReference type="OrthoDB" id="7477506at2"/>